<evidence type="ECO:0000256" key="6">
    <source>
        <dbReference type="ARBA" id="ARBA00023125"/>
    </source>
</evidence>
<proteinExistence type="inferred from homology"/>
<feature type="domain" description="Homeobox" evidence="15">
    <location>
        <begin position="369"/>
        <end position="430"/>
    </location>
</feature>
<dbReference type="PROSITE" id="PS51179">
    <property type="entry name" value="POU_3"/>
    <property type="match status" value="1"/>
</dbReference>
<dbReference type="FunFam" id="1.10.260.40:FF:000001">
    <property type="entry name" value="POU domain protein"/>
    <property type="match status" value="1"/>
</dbReference>
<evidence type="ECO:0000256" key="1">
    <source>
        <dbReference type="ARBA" id="ARBA00004123"/>
    </source>
</evidence>
<dbReference type="InterPro" id="IPR010982">
    <property type="entry name" value="Lambda_DNA-bd_dom_sf"/>
</dbReference>
<feature type="region of interest" description="Disordered" evidence="14">
    <location>
        <begin position="353"/>
        <end position="374"/>
    </location>
</feature>
<feature type="compositionally biased region" description="Polar residues" evidence="14">
    <location>
        <begin position="9"/>
        <end position="42"/>
    </location>
</feature>
<dbReference type="InterPro" id="IPR000327">
    <property type="entry name" value="POU_dom"/>
</dbReference>
<comment type="similarity">
    <text evidence="2">Belongs to the POU transcription factor family. Class-2 subfamily.</text>
</comment>
<keyword evidence="17" id="KW-1185">Reference proteome</keyword>
<comment type="similarity">
    <text evidence="3">Belongs to the POU transcription factor family. Class-3 subfamily.</text>
</comment>
<dbReference type="Pfam" id="PF00157">
    <property type="entry name" value="Pou"/>
    <property type="match status" value="1"/>
</dbReference>
<dbReference type="InterPro" id="IPR017970">
    <property type="entry name" value="Homeobox_CS"/>
</dbReference>
<dbReference type="GeneID" id="106586756"/>
<comment type="subcellular location">
    <subcellularLocation>
        <location evidence="1 11 12">Nucleus</location>
    </subcellularLocation>
</comment>
<keyword evidence="7 11" id="KW-0371">Homeobox</keyword>
<dbReference type="Gene3D" id="1.10.260.40">
    <property type="entry name" value="lambda repressor-like DNA-binding domains"/>
    <property type="match status" value="1"/>
</dbReference>
<keyword evidence="4" id="KW-0217">Developmental protein</keyword>
<dbReference type="PROSITE" id="PS00035">
    <property type="entry name" value="POU_1"/>
    <property type="match status" value="1"/>
</dbReference>
<evidence type="ECO:0000256" key="12">
    <source>
        <dbReference type="RuleBase" id="RU000682"/>
    </source>
</evidence>
<evidence type="ECO:0000256" key="2">
    <source>
        <dbReference type="ARBA" id="ARBA00008879"/>
    </source>
</evidence>
<dbReference type="InterPro" id="IPR050255">
    <property type="entry name" value="POU_domain_TF"/>
</dbReference>
<dbReference type="PANTHER" id="PTHR11636">
    <property type="entry name" value="POU DOMAIN"/>
    <property type="match status" value="1"/>
</dbReference>
<dbReference type="PANTHER" id="PTHR11636:SF47">
    <property type="entry name" value="POU DOMAIN, CLASS 2, TRANSCRIPTION FACTOR 1"/>
    <property type="match status" value="1"/>
</dbReference>
<dbReference type="AlphaFoldDB" id="A0A1S3PQ82"/>
<keyword evidence="8" id="KW-0010">Activator</keyword>
<dbReference type="Pfam" id="PF19536">
    <property type="entry name" value="POU2F1_C"/>
    <property type="match status" value="1"/>
</dbReference>
<dbReference type="Pfam" id="PF00046">
    <property type="entry name" value="Homeodomain"/>
    <property type="match status" value="1"/>
</dbReference>
<evidence type="ECO:0000256" key="5">
    <source>
        <dbReference type="ARBA" id="ARBA00023015"/>
    </source>
</evidence>
<dbReference type="RefSeq" id="XP_014029828.1">
    <property type="nucleotide sequence ID" value="XM_014174353.2"/>
</dbReference>
<dbReference type="SUPFAM" id="SSF47413">
    <property type="entry name" value="lambda repressor-like DNA-binding domains"/>
    <property type="match status" value="1"/>
</dbReference>
<evidence type="ECO:0000256" key="10">
    <source>
        <dbReference type="ARBA" id="ARBA00023242"/>
    </source>
</evidence>
<evidence type="ECO:0000256" key="8">
    <source>
        <dbReference type="ARBA" id="ARBA00023159"/>
    </source>
</evidence>
<evidence type="ECO:0000256" key="9">
    <source>
        <dbReference type="ARBA" id="ARBA00023163"/>
    </source>
</evidence>
<dbReference type="GO" id="GO:0000978">
    <property type="term" value="F:RNA polymerase II cis-regulatory region sequence-specific DNA binding"/>
    <property type="evidence" value="ECO:0007669"/>
    <property type="project" value="TreeGrafter"/>
</dbReference>
<evidence type="ECO:0000313" key="18">
    <source>
        <dbReference type="RefSeq" id="XP_014029828.1"/>
    </source>
</evidence>
<evidence type="ECO:0000256" key="14">
    <source>
        <dbReference type="SAM" id="MobiDB-lite"/>
    </source>
</evidence>
<dbReference type="GO" id="GO:0005634">
    <property type="term" value="C:nucleus"/>
    <property type="evidence" value="ECO:0007669"/>
    <property type="project" value="UniProtKB-SubCell"/>
</dbReference>
<evidence type="ECO:0000256" key="4">
    <source>
        <dbReference type="ARBA" id="ARBA00022473"/>
    </source>
</evidence>
<dbReference type="PROSITE" id="PS50071">
    <property type="entry name" value="HOMEOBOX_2"/>
    <property type="match status" value="1"/>
</dbReference>
<dbReference type="InterPro" id="IPR001356">
    <property type="entry name" value="HD"/>
</dbReference>
<dbReference type="InterPro" id="IPR045703">
    <property type="entry name" value="POU2F1_C"/>
</dbReference>
<feature type="region of interest" description="Disordered" evidence="14">
    <location>
        <begin position="246"/>
        <end position="270"/>
    </location>
</feature>
<evidence type="ECO:0000256" key="11">
    <source>
        <dbReference type="PROSITE-ProRule" id="PRU00108"/>
    </source>
</evidence>
<feature type="region of interest" description="Disordered" evidence="14">
    <location>
        <begin position="1"/>
        <end position="42"/>
    </location>
</feature>
<dbReference type="PROSITE" id="PS00027">
    <property type="entry name" value="HOMEOBOX_1"/>
    <property type="match status" value="1"/>
</dbReference>
<keyword evidence="9 13" id="KW-0804">Transcription</keyword>
<evidence type="ECO:0000313" key="17">
    <source>
        <dbReference type="Proteomes" id="UP001652741"/>
    </source>
</evidence>
<dbReference type="FunFam" id="1.10.10.60:FF:000005">
    <property type="entry name" value="POU domain protein"/>
    <property type="match status" value="1"/>
</dbReference>
<evidence type="ECO:0000256" key="13">
    <source>
        <dbReference type="RuleBase" id="RU361194"/>
    </source>
</evidence>
<dbReference type="PRINTS" id="PR00028">
    <property type="entry name" value="POUDOMAIN"/>
</dbReference>
<dbReference type="SMART" id="SM00352">
    <property type="entry name" value="POU"/>
    <property type="match status" value="1"/>
</dbReference>
<accession>A0A1S3PQ82</accession>
<dbReference type="InterPro" id="IPR000972">
    <property type="entry name" value="TF_octamer"/>
</dbReference>
<reference evidence="18" key="1">
    <citation type="submission" date="2025-08" db="UniProtKB">
        <authorList>
            <consortium name="RefSeq"/>
        </authorList>
    </citation>
    <scope>IDENTIFICATION</scope>
</reference>
<sequence>MADGGAASQDESSGPDSRMSNASETSKCGMESQSGDGNTEIQTNGLDFQRQTVQTTSAITNAHTQALLQQLTLSPAQQQMLLQQAQAQLLAAAMQQQSASQQSSTTGASISASAATPITQLPLSQPIQITSIPSGSTHLPGQLSQLGYPYEMATFSSYLPQLQQLQQQNLTMPQFVLVQPGHHIATQLQPGQFIISQSPQGQQSLLQGQSLLTQLPQSQANLLQTHPSITLATQPATPTRTIAATPIQPLSHSQTSPPKRLATPSLEEPSDLEELEQFAKTFKQRRIKLGFTQGDVGLAMGKLYGNDFSQTTISRFEALNLSFKNMCKLKPLLEKWLNDAVYADNLSSDQALSSPSALGSPGLGMEGLNRRRKKRTSIETNIRLALEKRFLEQNQKPTSEEITMIADQLNMEKEVIRVWFCNRRQKEKRINPPSGGYSNTGTGSSPIKTIFTPTIPLVASTASLVTSNTPTTLTVNPVMPLSSSSVSGLTFTGTTIGATTNTASVISTAPMVTAVTSSPSLSPSPTALQATAAETGGTQEHTVVTQAPSSLATTLGTGQVMVAGLGLSAALQGAAQLPTSTSFAAMAGLNQGLMASSQFTPGGALLSLAPGGLGGALNPAMLSNSTLATIQGLWSALASGGALPITSLDGSGNLLFANTSAGSTPNLMQPLFLNPQNLSLLTTNPVNLVSAGAAGGGALQVSADHQVTTATVPVPASTITTASRAQ</sequence>
<organism evidence="17 18">
    <name type="scientific">Salmo salar</name>
    <name type="common">Atlantic salmon</name>
    <dbReference type="NCBI Taxonomy" id="8030"/>
    <lineage>
        <taxon>Eukaryota</taxon>
        <taxon>Metazoa</taxon>
        <taxon>Chordata</taxon>
        <taxon>Craniata</taxon>
        <taxon>Vertebrata</taxon>
        <taxon>Euteleostomi</taxon>
        <taxon>Actinopterygii</taxon>
        <taxon>Neopterygii</taxon>
        <taxon>Teleostei</taxon>
        <taxon>Protacanthopterygii</taxon>
        <taxon>Salmoniformes</taxon>
        <taxon>Salmonidae</taxon>
        <taxon>Salmoninae</taxon>
        <taxon>Salmo</taxon>
    </lineage>
</organism>
<dbReference type="Proteomes" id="UP001652741">
    <property type="component" value="Chromosome ssa25"/>
</dbReference>
<dbReference type="GO" id="GO:0000981">
    <property type="term" value="F:DNA-binding transcription factor activity, RNA polymerase II-specific"/>
    <property type="evidence" value="ECO:0007669"/>
    <property type="project" value="InterPro"/>
</dbReference>
<evidence type="ECO:0000256" key="7">
    <source>
        <dbReference type="ARBA" id="ARBA00023155"/>
    </source>
</evidence>
<dbReference type="SMART" id="SM00389">
    <property type="entry name" value="HOX"/>
    <property type="match status" value="1"/>
</dbReference>
<feature type="DNA-binding region" description="Homeobox" evidence="11">
    <location>
        <begin position="371"/>
        <end position="431"/>
    </location>
</feature>
<evidence type="ECO:0000256" key="3">
    <source>
        <dbReference type="ARBA" id="ARBA00010250"/>
    </source>
</evidence>
<keyword evidence="5" id="KW-0805">Transcription regulation</keyword>
<evidence type="ECO:0000259" key="15">
    <source>
        <dbReference type="PROSITE" id="PS50071"/>
    </source>
</evidence>
<dbReference type="InterPro" id="IPR009057">
    <property type="entry name" value="Homeodomain-like_sf"/>
</dbReference>
<dbReference type="CDD" id="cd00086">
    <property type="entry name" value="homeodomain"/>
    <property type="match status" value="1"/>
</dbReference>
<dbReference type="PROSITE" id="PS00465">
    <property type="entry name" value="POU_2"/>
    <property type="match status" value="1"/>
</dbReference>
<dbReference type="PRINTS" id="PR00029">
    <property type="entry name" value="OCTAMER"/>
</dbReference>
<keyword evidence="10 11" id="KW-0539">Nucleus</keyword>
<gene>
    <name evidence="18" type="primary">LOC106586756</name>
</gene>
<keyword evidence="6 11" id="KW-0238">DNA-binding</keyword>
<dbReference type="InterPro" id="IPR013847">
    <property type="entry name" value="POU"/>
</dbReference>
<evidence type="ECO:0000259" key="16">
    <source>
        <dbReference type="PROSITE" id="PS51179"/>
    </source>
</evidence>
<dbReference type="Gene3D" id="1.10.10.60">
    <property type="entry name" value="Homeodomain-like"/>
    <property type="match status" value="1"/>
</dbReference>
<name>A0A1S3PQ82_SALSA</name>
<feature type="domain" description="POU-specific" evidence="16">
    <location>
        <begin position="267"/>
        <end position="341"/>
    </location>
</feature>
<dbReference type="SUPFAM" id="SSF46689">
    <property type="entry name" value="Homeodomain-like"/>
    <property type="match status" value="1"/>
</dbReference>
<protein>
    <recommendedName>
        <fullName evidence="13">POU domain protein</fullName>
    </recommendedName>
</protein>